<dbReference type="InterPro" id="IPR012187">
    <property type="entry name" value="Disulphide_bond_form_BdbC"/>
</dbReference>
<comment type="similarity">
    <text evidence="2">Belongs to the DsbB family. BdbC subfamily.</text>
</comment>
<dbReference type="EMBL" id="LBVL01000011">
    <property type="protein sequence ID" value="KKQ85009.1"/>
    <property type="molecule type" value="Genomic_DNA"/>
</dbReference>
<evidence type="ECO:0000256" key="3">
    <source>
        <dbReference type="ARBA" id="ARBA00022448"/>
    </source>
</evidence>
<comment type="subcellular location">
    <subcellularLocation>
        <location evidence="1">Membrane</location>
        <topology evidence="1">Multi-pass membrane protein</topology>
    </subcellularLocation>
</comment>
<keyword evidence="5" id="KW-0249">Electron transport</keyword>
<dbReference type="GO" id="GO:0015035">
    <property type="term" value="F:protein-disulfide reductase activity"/>
    <property type="evidence" value="ECO:0007669"/>
    <property type="project" value="InterPro"/>
</dbReference>
<gene>
    <name evidence="13" type="ORF">UT08_C0011G0027</name>
</gene>
<evidence type="ECO:0000256" key="6">
    <source>
        <dbReference type="ARBA" id="ARBA00022989"/>
    </source>
</evidence>
<evidence type="ECO:0000256" key="10">
    <source>
        <dbReference type="ARBA" id="ARBA00023186"/>
    </source>
</evidence>
<evidence type="ECO:0000256" key="11">
    <source>
        <dbReference type="ARBA" id="ARBA00023284"/>
    </source>
</evidence>
<evidence type="ECO:0000313" key="13">
    <source>
        <dbReference type="EMBL" id="KKQ85009.1"/>
    </source>
</evidence>
<dbReference type="Pfam" id="PF02600">
    <property type="entry name" value="DsbB"/>
    <property type="match status" value="1"/>
</dbReference>
<protein>
    <submittedName>
        <fullName evidence="13">Disulfide bond formation protein DsbB</fullName>
    </submittedName>
</protein>
<dbReference type="InterPro" id="IPR023380">
    <property type="entry name" value="DsbB-like_sf"/>
</dbReference>
<evidence type="ECO:0000256" key="8">
    <source>
        <dbReference type="ARBA" id="ARBA00023136"/>
    </source>
</evidence>
<keyword evidence="8 12" id="KW-0472">Membrane</keyword>
<comment type="caution">
    <text evidence="13">The sequence shown here is derived from an EMBL/GenBank/DDBJ whole genome shotgun (WGS) entry which is preliminary data.</text>
</comment>
<dbReference type="PANTHER" id="PTHR43469">
    <property type="entry name" value="DISULFIDE FORMATION PROTEIN-RELATED"/>
    <property type="match status" value="1"/>
</dbReference>
<dbReference type="InterPro" id="IPR003752">
    <property type="entry name" value="DiS_bond_form_DsbB/BdbC"/>
</dbReference>
<sequence>MMPQVVIQTLALLTLFSNIAVVIYLLVLVGSRMGLIKKKTPKFLNVFSGKEVLLSLIVALTATLGSLYFSEVAGFEPCKLCWLQRIFMYPLVIILGTAYLRKLKDAWNYVLPLSITGGLIAAYHYYFQVTGNPLIPCSTVGFSVSCSERFFTYFGYITIPWMSLSAFVLVTIGMLLLKYKKS</sequence>
<evidence type="ECO:0000256" key="2">
    <source>
        <dbReference type="ARBA" id="ARBA00007602"/>
    </source>
</evidence>
<evidence type="ECO:0000256" key="9">
    <source>
        <dbReference type="ARBA" id="ARBA00023157"/>
    </source>
</evidence>
<keyword evidence="4 12" id="KW-0812">Transmembrane</keyword>
<feature type="transmembrane region" description="Helical" evidence="12">
    <location>
        <begin position="6"/>
        <end position="31"/>
    </location>
</feature>
<dbReference type="Proteomes" id="UP000034081">
    <property type="component" value="Unassembled WGS sequence"/>
</dbReference>
<dbReference type="PANTHER" id="PTHR43469:SF1">
    <property type="entry name" value="SPBETA PROPHAGE-DERIVED DISULFIDE BOND FORMATION PROTEIN B"/>
    <property type="match status" value="1"/>
</dbReference>
<dbReference type="AlphaFoldDB" id="A0A0G0NGH4"/>
<evidence type="ECO:0000256" key="1">
    <source>
        <dbReference type="ARBA" id="ARBA00004141"/>
    </source>
</evidence>
<keyword evidence="7" id="KW-0560">Oxidoreductase</keyword>
<organism evidence="13 14">
    <name type="scientific">Candidatus Woesebacteria bacterium GW2011_GWB1_38_8</name>
    <dbReference type="NCBI Taxonomy" id="1618570"/>
    <lineage>
        <taxon>Bacteria</taxon>
        <taxon>Candidatus Woeseibacteriota</taxon>
    </lineage>
</organism>
<dbReference type="Gene3D" id="1.20.1550.10">
    <property type="entry name" value="DsbB-like"/>
    <property type="match status" value="1"/>
</dbReference>
<keyword evidence="10" id="KW-0143">Chaperone</keyword>
<evidence type="ECO:0000256" key="12">
    <source>
        <dbReference type="SAM" id="Phobius"/>
    </source>
</evidence>
<feature type="transmembrane region" description="Helical" evidence="12">
    <location>
        <begin position="107"/>
        <end position="126"/>
    </location>
</feature>
<feature type="transmembrane region" description="Helical" evidence="12">
    <location>
        <begin position="153"/>
        <end position="177"/>
    </location>
</feature>
<dbReference type="GO" id="GO:0006457">
    <property type="term" value="P:protein folding"/>
    <property type="evidence" value="ECO:0007669"/>
    <property type="project" value="InterPro"/>
</dbReference>
<feature type="transmembrane region" description="Helical" evidence="12">
    <location>
        <begin position="82"/>
        <end position="100"/>
    </location>
</feature>
<evidence type="ECO:0000256" key="7">
    <source>
        <dbReference type="ARBA" id="ARBA00023002"/>
    </source>
</evidence>
<dbReference type="SUPFAM" id="SSF158442">
    <property type="entry name" value="DsbB-like"/>
    <property type="match status" value="1"/>
</dbReference>
<evidence type="ECO:0000256" key="5">
    <source>
        <dbReference type="ARBA" id="ARBA00022982"/>
    </source>
</evidence>
<dbReference type="STRING" id="1618570.UT08_C0011G0027"/>
<reference evidence="13 14" key="1">
    <citation type="journal article" date="2015" name="Nature">
        <title>rRNA introns, odd ribosomes, and small enigmatic genomes across a large radiation of phyla.</title>
        <authorList>
            <person name="Brown C.T."/>
            <person name="Hug L.A."/>
            <person name="Thomas B.C."/>
            <person name="Sharon I."/>
            <person name="Castelle C.J."/>
            <person name="Singh A."/>
            <person name="Wilkins M.J."/>
            <person name="Williams K.H."/>
            <person name="Banfield J.F."/>
        </authorList>
    </citation>
    <scope>NUCLEOTIDE SEQUENCE [LARGE SCALE GENOMIC DNA]</scope>
</reference>
<feature type="transmembrane region" description="Helical" evidence="12">
    <location>
        <begin position="52"/>
        <end position="70"/>
    </location>
</feature>
<keyword evidence="6 12" id="KW-1133">Transmembrane helix</keyword>
<proteinExistence type="inferred from homology"/>
<evidence type="ECO:0000313" key="14">
    <source>
        <dbReference type="Proteomes" id="UP000034081"/>
    </source>
</evidence>
<keyword evidence="11" id="KW-0676">Redox-active center</keyword>
<evidence type="ECO:0000256" key="4">
    <source>
        <dbReference type="ARBA" id="ARBA00022692"/>
    </source>
</evidence>
<keyword evidence="9" id="KW-1015">Disulfide bond</keyword>
<dbReference type="GO" id="GO:0016020">
    <property type="term" value="C:membrane"/>
    <property type="evidence" value="ECO:0007669"/>
    <property type="project" value="UniProtKB-SubCell"/>
</dbReference>
<name>A0A0G0NGH4_9BACT</name>
<accession>A0A0G0NGH4</accession>
<keyword evidence="3" id="KW-0813">Transport</keyword>